<dbReference type="Pfam" id="PF02517">
    <property type="entry name" value="Rce1-like"/>
    <property type="match status" value="1"/>
</dbReference>
<feature type="transmembrane region" description="Helical" evidence="1">
    <location>
        <begin position="45"/>
        <end position="67"/>
    </location>
</feature>
<reference evidence="4 6" key="3">
    <citation type="submission" date="2021-02" db="EMBL/GenBank/DDBJ databases">
        <title>FDA dAtabase for Regulatory Grade micrObial Sequences (FDA-ARGOS): Supporting development and validation of Infectious Disease Dx tests.</title>
        <authorList>
            <person name="Sproer C."/>
            <person name="Gronow S."/>
            <person name="Severitt S."/>
            <person name="Schroder I."/>
            <person name="Tallon L."/>
            <person name="Sadzewicz L."/>
            <person name="Zhao X."/>
            <person name="Boylan J."/>
            <person name="Ott S."/>
            <person name="Bowen H."/>
            <person name="Vavikolanu K."/>
            <person name="Mehta A."/>
            <person name="Aluvathingal J."/>
            <person name="Nadendla S."/>
            <person name="Lowell S."/>
            <person name="Myers T."/>
            <person name="Yan Y."/>
            <person name="Sichtig H."/>
        </authorList>
    </citation>
    <scope>NUCLEOTIDE SEQUENCE [LARGE SCALE GENOMIC DNA]</scope>
    <source>
        <strain evidence="4 6">FDAARGOS_1207</strain>
    </source>
</reference>
<dbReference type="Proteomes" id="UP000627155">
    <property type="component" value="Chromosome"/>
</dbReference>
<dbReference type="PANTHER" id="PTHR36435:SF1">
    <property type="entry name" value="CAAX AMINO TERMINAL PROTEASE FAMILY PROTEIN"/>
    <property type="match status" value="1"/>
</dbReference>
<evidence type="ECO:0000256" key="1">
    <source>
        <dbReference type="SAM" id="Phobius"/>
    </source>
</evidence>
<organism evidence="3 5">
    <name type="scientific">Mammaliicoccus vitulinus</name>
    <dbReference type="NCBI Taxonomy" id="71237"/>
    <lineage>
        <taxon>Bacteria</taxon>
        <taxon>Bacillati</taxon>
        <taxon>Bacillota</taxon>
        <taxon>Bacilli</taxon>
        <taxon>Bacillales</taxon>
        <taxon>Staphylococcaceae</taxon>
        <taxon>Mammaliicoccus</taxon>
    </lineage>
</organism>
<evidence type="ECO:0000313" key="3">
    <source>
        <dbReference type="EMBL" id="PTI30497.1"/>
    </source>
</evidence>
<feature type="transmembrane region" description="Helical" evidence="1">
    <location>
        <begin position="174"/>
        <end position="191"/>
    </location>
</feature>
<dbReference type="InterPro" id="IPR003675">
    <property type="entry name" value="Rce1/LyrA-like_dom"/>
</dbReference>
<dbReference type="GO" id="GO:0004175">
    <property type="term" value="F:endopeptidase activity"/>
    <property type="evidence" value="ECO:0007669"/>
    <property type="project" value="UniProtKB-ARBA"/>
</dbReference>
<feature type="transmembrane region" description="Helical" evidence="1">
    <location>
        <begin position="79"/>
        <end position="97"/>
    </location>
</feature>
<dbReference type="GO" id="GO:0006508">
    <property type="term" value="P:proteolysis"/>
    <property type="evidence" value="ECO:0007669"/>
    <property type="project" value="UniProtKB-KW"/>
</dbReference>
<protein>
    <submittedName>
        <fullName evidence="3">CPBP family intramembrane metalloprotease</fullName>
    </submittedName>
</protein>
<name>A0A2T4PVM4_9STAP</name>
<reference evidence="3 5" key="1">
    <citation type="journal article" date="2016" name="Front. Microbiol.">
        <title>Comprehensive Phylogenetic Analysis of Bovine Non-aureus Staphylococci Species Based on Whole-Genome Sequencing.</title>
        <authorList>
            <person name="Naushad S."/>
            <person name="Barkema H.W."/>
            <person name="Luby C."/>
            <person name="Condas L.A."/>
            <person name="Nobrega D.B."/>
            <person name="Carson D.A."/>
            <person name="De Buck J."/>
        </authorList>
    </citation>
    <scope>NUCLEOTIDE SEQUENCE [LARGE SCALE GENOMIC DNA]</scope>
    <source>
        <strain evidence="3 5">SNUC 2204</strain>
    </source>
</reference>
<dbReference type="GO" id="GO:0080120">
    <property type="term" value="P:CAAX-box protein maturation"/>
    <property type="evidence" value="ECO:0007669"/>
    <property type="project" value="UniProtKB-ARBA"/>
</dbReference>
<keyword evidence="1" id="KW-0472">Membrane</keyword>
<feature type="transmembrane region" description="Helical" evidence="1">
    <location>
        <begin position="150"/>
        <end position="168"/>
    </location>
</feature>
<keyword evidence="1" id="KW-1133">Transmembrane helix</keyword>
<reference evidence="3" key="2">
    <citation type="submission" date="2018-03" db="EMBL/GenBank/DDBJ databases">
        <authorList>
            <person name="Keele B.F."/>
        </authorList>
    </citation>
    <scope>NUCLEOTIDE SEQUENCE</scope>
    <source>
        <strain evidence="3">SNUC 2204</strain>
    </source>
</reference>
<dbReference type="InterPro" id="IPR052710">
    <property type="entry name" value="CAAX_protease"/>
</dbReference>
<dbReference type="GeneID" id="64115493"/>
<dbReference type="EMBL" id="PZFK01000005">
    <property type="protein sequence ID" value="PTI30497.1"/>
    <property type="molecule type" value="Genomic_DNA"/>
</dbReference>
<dbReference type="PANTHER" id="PTHR36435">
    <property type="entry name" value="SLR1288 PROTEIN"/>
    <property type="match status" value="1"/>
</dbReference>
<dbReference type="STRING" id="1167632.GCA_000286335_02548"/>
<feature type="transmembrane region" description="Helical" evidence="1">
    <location>
        <begin position="117"/>
        <end position="138"/>
    </location>
</feature>
<sequence length="217" mass="24811">MNINKFWEDYDPISKQQYKHVLWQSILLTVICMGTYTSIGLASNWFVLVLGIVLLFLLMYLMLKFQFNLIKHKSIEKKYLLYALIAASISLAIYWSISAIIGQPHNQMDVYDDLNTYPLYVSIIIFVILGPIFEELIFRGFILKGMFKGHLLLGLIVSSILFGLIHGPASFGEFTIYLALGLIFGGLYLITNRIEIAMICHGLNNLVHIVIFLAFYN</sequence>
<keyword evidence="1" id="KW-0812">Transmembrane</keyword>
<feature type="domain" description="CAAX prenyl protease 2/Lysostaphin resistance protein A-like" evidence="2">
    <location>
        <begin position="120"/>
        <end position="207"/>
    </location>
</feature>
<keyword evidence="3" id="KW-0378">Hydrolase</keyword>
<dbReference type="EMBL" id="CP069486">
    <property type="protein sequence ID" value="QRO85682.1"/>
    <property type="molecule type" value="Genomic_DNA"/>
</dbReference>
<dbReference type="AlphaFoldDB" id="A0A2T4PVM4"/>
<dbReference type="GO" id="GO:0008237">
    <property type="term" value="F:metallopeptidase activity"/>
    <property type="evidence" value="ECO:0007669"/>
    <property type="project" value="UniProtKB-KW"/>
</dbReference>
<gene>
    <name evidence="3" type="ORF">BU072_03570</name>
    <name evidence="4" type="ORF">I6J37_02975</name>
</gene>
<dbReference type="Proteomes" id="UP000241209">
    <property type="component" value="Unassembled WGS sequence"/>
</dbReference>
<keyword evidence="6" id="KW-1185">Reference proteome</keyword>
<evidence type="ECO:0000313" key="5">
    <source>
        <dbReference type="Proteomes" id="UP000241209"/>
    </source>
</evidence>
<accession>A0A2T4PVM4</accession>
<evidence type="ECO:0000313" key="4">
    <source>
        <dbReference type="EMBL" id="QRO85682.1"/>
    </source>
</evidence>
<evidence type="ECO:0000313" key="6">
    <source>
        <dbReference type="Proteomes" id="UP000627155"/>
    </source>
</evidence>
<keyword evidence="3" id="KW-0645">Protease</keyword>
<feature type="transmembrane region" description="Helical" evidence="1">
    <location>
        <begin position="21"/>
        <end position="39"/>
    </location>
</feature>
<proteinExistence type="predicted"/>
<keyword evidence="3" id="KW-0482">Metalloprotease</keyword>
<feature type="transmembrane region" description="Helical" evidence="1">
    <location>
        <begin position="198"/>
        <end position="216"/>
    </location>
</feature>
<dbReference type="RefSeq" id="WP_103323193.1">
    <property type="nucleotide sequence ID" value="NZ_BMDF01000011.1"/>
</dbReference>
<evidence type="ECO:0000259" key="2">
    <source>
        <dbReference type="Pfam" id="PF02517"/>
    </source>
</evidence>